<proteinExistence type="predicted"/>
<dbReference type="Proteomes" id="UP001231124">
    <property type="component" value="Unassembled WGS sequence"/>
</dbReference>
<feature type="region of interest" description="Disordered" evidence="1">
    <location>
        <begin position="53"/>
        <end position="83"/>
    </location>
</feature>
<name>A0ABU0I3L7_9HYPH</name>
<protein>
    <submittedName>
        <fullName evidence="2">Uncharacterized protein</fullName>
    </submittedName>
</protein>
<reference evidence="2 3" key="1">
    <citation type="submission" date="2023-07" db="EMBL/GenBank/DDBJ databases">
        <title>Genomic Encyclopedia of Type Strains, Phase IV (KMG-IV): sequencing the most valuable type-strain genomes for metagenomic binning, comparative biology and taxonomic classification.</title>
        <authorList>
            <person name="Goeker M."/>
        </authorList>
    </citation>
    <scope>NUCLEOTIDE SEQUENCE [LARGE SCALE GENOMIC DNA]</scope>
    <source>
        <strain evidence="2 3">DSM 19013</strain>
    </source>
</reference>
<gene>
    <name evidence="2" type="ORF">QO012_002767</name>
</gene>
<sequence>MATFEKDGFRPRSVPVRTEIVGKGGAAVAGNILAGGVIGLGVDAATGAAYDHTPNPVSVTLEPARPAAAPKPRRSRKRAAPET</sequence>
<evidence type="ECO:0000313" key="2">
    <source>
        <dbReference type="EMBL" id="MDQ0448259.1"/>
    </source>
</evidence>
<evidence type="ECO:0000313" key="3">
    <source>
        <dbReference type="Proteomes" id="UP001231124"/>
    </source>
</evidence>
<dbReference type="RefSeq" id="WP_238204566.1">
    <property type="nucleotide sequence ID" value="NZ_BPQE01000018.1"/>
</dbReference>
<accession>A0ABU0I3L7</accession>
<dbReference type="EMBL" id="JAUSVP010000007">
    <property type="protein sequence ID" value="MDQ0448259.1"/>
    <property type="molecule type" value="Genomic_DNA"/>
</dbReference>
<feature type="compositionally biased region" description="Basic residues" evidence="1">
    <location>
        <begin position="71"/>
        <end position="83"/>
    </location>
</feature>
<evidence type="ECO:0000256" key="1">
    <source>
        <dbReference type="SAM" id="MobiDB-lite"/>
    </source>
</evidence>
<organism evidence="2 3">
    <name type="scientific">Methylobacterium aerolatum</name>
    <dbReference type="NCBI Taxonomy" id="418708"/>
    <lineage>
        <taxon>Bacteria</taxon>
        <taxon>Pseudomonadati</taxon>
        <taxon>Pseudomonadota</taxon>
        <taxon>Alphaproteobacteria</taxon>
        <taxon>Hyphomicrobiales</taxon>
        <taxon>Methylobacteriaceae</taxon>
        <taxon>Methylobacterium</taxon>
    </lineage>
</organism>
<keyword evidence="3" id="KW-1185">Reference proteome</keyword>
<comment type="caution">
    <text evidence="2">The sequence shown here is derived from an EMBL/GenBank/DDBJ whole genome shotgun (WGS) entry which is preliminary data.</text>
</comment>